<dbReference type="AlphaFoldDB" id="A0AAW0J7S9"/>
<keyword evidence="2" id="KW-1185">Reference proteome</keyword>
<reference evidence="1 2" key="1">
    <citation type="journal article" date="2018" name="Sci. Data">
        <title>The draft genome sequence of cork oak.</title>
        <authorList>
            <person name="Ramos A.M."/>
            <person name="Usie A."/>
            <person name="Barbosa P."/>
            <person name="Barros P.M."/>
            <person name="Capote T."/>
            <person name="Chaves I."/>
            <person name="Simoes F."/>
            <person name="Abreu I."/>
            <person name="Carrasquinho I."/>
            <person name="Faro C."/>
            <person name="Guimaraes J.B."/>
            <person name="Mendonca D."/>
            <person name="Nobrega F."/>
            <person name="Rodrigues L."/>
            <person name="Saibo N.J.M."/>
            <person name="Varela M.C."/>
            <person name="Egas C."/>
            <person name="Matos J."/>
            <person name="Miguel C.M."/>
            <person name="Oliveira M.M."/>
            <person name="Ricardo C.P."/>
            <person name="Goncalves S."/>
        </authorList>
    </citation>
    <scope>NUCLEOTIDE SEQUENCE [LARGE SCALE GENOMIC DNA]</scope>
    <source>
        <strain evidence="2">cv. HL8</strain>
    </source>
</reference>
<accession>A0AAW0J7S9</accession>
<dbReference type="EMBL" id="PKMF04000662">
    <property type="protein sequence ID" value="KAK7822577.1"/>
    <property type="molecule type" value="Genomic_DNA"/>
</dbReference>
<evidence type="ECO:0008006" key="3">
    <source>
        <dbReference type="Google" id="ProtNLM"/>
    </source>
</evidence>
<protein>
    <recommendedName>
        <fullName evidence="3">RNase H type-1 domain-containing protein</fullName>
    </recommendedName>
</protein>
<evidence type="ECO:0000313" key="1">
    <source>
        <dbReference type="EMBL" id="KAK7822577.1"/>
    </source>
</evidence>
<evidence type="ECO:0000313" key="2">
    <source>
        <dbReference type="Proteomes" id="UP000237347"/>
    </source>
</evidence>
<gene>
    <name evidence="1" type="ORF">CFP56_036337</name>
</gene>
<organism evidence="1 2">
    <name type="scientific">Quercus suber</name>
    <name type="common">Cork oak</name>
    <dbReference type="NCBI Taxonomy" id="58331"/>
    <lineage>
        <taxon>Eukaryota</taxon>
        <taxon>Viridiplantae</taxon>
        <taxon>Streptophyta</taxon>
        <taxon>Embryophyta</taxon>
        <taxon>Tracheophyta</taxon>
        <taxon>Spermatophyta</taxon>
        <taxon>Magnoliopsida</taxon>
        <taxon>eudicotyledons</taxon>
        <taxon>Gunneridae</taxon>
        <taxon>Pentapetalae</taxon>
        <taxon>rosids</taxon>
        <taxon>fabids</taxon>
        <taxon>Fagales</taxon>
        <taxon>Fagaceae</taxon>
        <taxon>Quercus</taxon>
    </lineage>
</organism>
<dbReference type="Proteomes" id="UP000237347">
    <property type="component" value="Unassembled WGS sequence"/>
</dbReference>
<sequence>MSHAMEFFFLSSISAWHPSPSSSTSTRWCPTPPPYVTINTDGSSKGNLGMFGAGGMARSATNICQAKMMDRLIYCYEITRRLLCIHWICAQGRKNTKHGFKG</sequence>
<comment type="caution">
    <text evidence="1">The sequence shown here is derived from an EMBL/GenBank/DDBJ whole genome shotgun (WGS) entry which is preliminary data.</text>
</comment>
<name>A0AAW0J7S9_QUESU</name>
<proteinExistence type="predicted"/>